<evidence type="ECO:0000256" key="1">
    <source>
        <dbReference type="SAM" id="MobiDB-lite"/>
    </source>
</evidence>
<dbReference type="AlphaFoldDB" id="A0A0G2FS71"/>
<organism evidence="3 4">
    <name type="scientific">Diaporthe ampelina</name>
    <dbReference type="NCBI Taxonomy" id="1214573"/>
    <lineage>
        <taxon>Eukaryota</taxon>
        <taxon>Fungi</taxon>
        <taxon>Dikarya</taxon>
        <taxon>Ascomycota</taxon>
        <taxon>Pezizomycotina</taxon>
        <taxon>Sordariomycetes</taxon>
        <taxon>Sordariomycetidae</taxon>
        <taxon>Diaporthales</taxon>
        <taxon>Diaporthaceae</taxon>
        <taxon>Diaporthe</taxon>
    </lineage>
</organism>
<dbReference type="Gene3D" id="3.30.1250.10">
    <property type="entry name" value="Ribosome maturation protein SBDS, N-terminal domain"/>
    <property type="match status" value="1"/>
</dbReference>
<dbReference type="OrthoDB" id="2567806at2759"/>
<reference evidence="3 4" key="1">
    <citation type="submission" date="2015-05" db="EMBL/GenBank/DDBJ databases">
        <title>Distinctive expansion of gene families associated with plant cell wall degradation and secondary metabolism in the genomes of grapevine trunk pathogens.</title>
        <authorList>
            <person name="Lawrence D.P."/>
            <person name="Travadon R."/>
            <person name="Rolshausen P.E."/>
            <person name="Baumgartner K."/>
        </authorList>
    </citation>
    <scope>NUCLEOTIDE SEQUENCE [LARGE SCALE GENOMIC DNA]</scope>
    <source>
        <strain evidence="3">DA912</strain>
    </source>
</reference>
<protein>
    <submittedName>
        <fullName evidence="3">Putative shwachman-bodian-diamond syndrome protein</fullName>
    </submittedName>
</protein>
<keyword evidence="4" id="KW-1185">Reference proteome</keyword>
<dbReference type="InterPro" id="IPR019783">
    <property type="entry name" value="SDO1/SBDS_N"/>
</dbReference>
<feature type="domain" description="Ribosome maturation protein SDO1/SBDS N-terminal" evidence="2">
    <location>
        <begin position="7"/>
        <end position="97"/>
    </location>
</feature>
<dbReference type="SUPFAM" id="SSF89895">
    <property type="entry name" value="FYSH domain"/>
    <property type="match status" value="1"/>
</dbReference>
<comment type="caution">
    <text evidence="3">The sequence shown here is derived from an EMBL/GenBank/DDBJ whole genome shotgun (WGS) entry which is preliminary data.</text>
</comment>
<proteinExistence type="predicted"/>
<sequence>MKGGATQVKVHFKGQDDDFLVFVDDLETYKKWQEDKSVPLAHFVSAFKIFVTHNQGAQGAYDSAPKGQLESEFGTSNEDEVIKAILEKGSVQESSLPERQAPKNDSKGPMVAH</sequence>
<accession>A0A0G2FS71</accession>
<evidence type="ECO:0000313" key="3">
    <source>
        <dbReference type="EMBL" id="KKY36826.1"/>
    </source>
</evidence>
<dbReference type="Proteomes" id="UP000034680">
    <property type="component" value="Unassembled WGS sequence"/>
</dbReference>
<dbReference type="STRING" id="1214573.A0A0G2FS71"/>
<feature type="region of interest" description="Disordered" evidence="1">
    <location>
        <begin position="88"/>
        <end position="113"/>
    </location>
</feature>
<dbReference type="InterPro" id="IPR036786">
    <property type="entry name" value="Ribosome_mat_SBDS_N_sf"/>
</dbReference>
<evidence type="ECO:0000313" key="4">
    <source>
        <dbReference type="Proteomes" id="UP000034680"/>
    </source>
</evidence>
<gene>
    <name evidence="3" type="ORF">UCDDA912_g03180</name>
</gene>
<reference evidence="3 4" key="2">
    <citation type="submission" date="2015-05" db="EMBL/GenBank/DDBJ databases">
        <authorList>
            <person name="Morales-Cruz A."/>
            <person name="Amrine K.C."/>
            <person name="Cantu D."/>
        </authorList>
    </citation>
    <scope>NUCLEOTIDE SEQUENCE [LARGE SCALE GENOMIC DNA]</scope>
    <source>
        <strain evidence="3">DA912</strain>
    </source>
</reference>
<evidence type="ECO:0000259" key="2">
    <source>
        <dbReference type="Pfam" id="PF01172"/>
    </source>
</evidence>
<dbReference type="Pfam" id="PF01172">
    <property type="entry name" value="SBDS_N"/>
    <property type="match status" value="1"/>
</dbReference>
<name>A0A0G2FS71_9PEZI</name>
<dbReference type="EMBL" id="LCUC01000106">
    <property type="protein sequence ID" value="KKY36826.1"/>
    <property type="molecule type" value="Genomic_DNA"/>
</dbReference>